<sequence>NKIGSAKPRPKSSNKAGNAGGFGILLPPPPGSKTISSINPSSSSIQTETTDATAADNLQSLSESNLLDDIDSLHISNTRDDNNSLTMVLNNNNDNSKKSINDDELTMDQIFE</sequence>
<dbReference type="AlphaFoldDB" id="A0A1Y3BTZ6"/>
<accession>A0A1Y3BTZ6</accession>
<feature type="non-terminal residue" evidence="2">
    <location>
        <position position="1"/>
    </location>
</feature>
<name>A0A1Y3BTZ6_EURMA</name>
<evidence type="ECO:0000313" key="3">
    <source>
        <dbReference type="Proteomes" id="UP000194236"/>
    </source>
</evidence>
<dbReference type="EMBL" id="MUJZ01003549">
    <property type="protein sequence ID" value="OTF83474.1"/>
    <property type="molecule type" value="Genomic_DNA"/>
</dbReference>
<feature type="region of interest" description="Disordered" evidence="1">
    <location>
        <begin position="1"/>
        <end position="51"/>
    </location>
</feature>
<gene>
    <name evidence="2" type="ORF">BLA29_010813</name>
</gene>
<feature type="compositionally biased region" description="Acidic residues" evidence="1">
    <location>
        <begin position="102"/>
        <end position="112"/>
    </location>
</feature>
<dbReference type="Proteomes" id="UP000194236">
    <property type="component" value="Unassembled WGS sequence"/>
</dbReference>
<comment type="caution">
    <text evidence="2">The sequence shown here is derived from an EMBL/GenBank/DDBJ whole genome shotgun (WGS) entry which is preliminary data.</text>
</comment>
<organism evidence="2 3">
    <name type="scientific">Euroglyphus maynei</name>
    <name type="common">Mayne's house dust mite</name>
    <dbReference type="NCBI Taxonomy" id="6958"/>
    <lineage>
        <taxon>Eukaryota</taxon>
        <taxon>Metazoa</taxon>
        <taxon>Ecdysozoa</taxon>
        <taxon>Arthropoda</taxon>
        <taxon>Chelicerata</taxon>
        <taxon>Arachnida</taxon>
        <taxon>Acari</taxon>
        <taxon>Acariformes</taxon>
        <taxon>Sarcoptiformes</taxon>
        <taxon>Astigmata</taxon>
        <taxon>Psoroptidia</taxon>
        <taxon>Analgoidea</taxon>
        <taxon>Pyroglyphidae</taxon>
        <taxon>Pyroglyphinae</taxon>
        <taxon>Euroglyphus</taxon>
    </lineage>
</organism>
<feature type="region of interest" description="Disordered" evidence="1">
    <location>
        <begin position="93"/>
        <end position="112"/>
    </location>
</feature>
<protein>
    <submittedName>
        <fullName evidence="2">Uncharacterized protein</fullName>
    </submittedName>
</protein>
<reference evidence="2 3" key="1">
    <citation type="submission" date="2017-03" db="EMBL/GenBank/DDBJ databases">
        <title>Genome Survey of Euroglyphus maynei.</title>
        <authorList>
            <person name="Arlian L.G."/>
            <person name="Morgan M.S."/>
            <person name="Rider S.D."/>
        </authorList>
    </citation>
    <scope>NUCLEOTIDE SEQUENCE [LARGE SCALE GENOMIC DNA]</scope>
    <source>
        <strain evidence="2">Arlian Lab</strain>
        <tissue evidence="2">Whole body</tissue>
    </source>
</reference>
<evidence type="ECO:0000256" key="1">
    <source>
        <dbReference type="SAM" id="MobiDB-lite"/>
    </source>
</evidence>
<keyword evidence="3" id="KW-1185">Reference proteome</keyword>
<proteinExistence type="predicted"/>
<evidence type="ECO:0000313" key="2">
    <source>
        <dbReference type="EMBL" id="OTF83474.1"/>
    </source>
</evidence>
<feature type="compositionally biased region" description="Low complexity" evidence="1">
    <location>
        <begin position="32"/>
        <end position="45"/>
    </location>
</feature>